<sequence>MEEIGYKVTYTEGNTSVITTSLALLVTRPDPSVFGGLAFGVTSYSRGMDLKIDVQENPFKNALASVFLPKSLKKFLGIEHSNPDKHSKIQFKFFGTPSLFAVTTTPTKRSLGSNLFSWS</sequence>
<proteinExistence type="predicted"/>
<dbReference type="Proteomes" id="UP000233556">
    <property type="component" value="Unassembled WGS sequence"/>
</dbReference>
<reference evidence="2" key="2">
    <citation type="submission" date="2017-12" db="EMBL/GenBank/DDBJ databases">
        <title>Genome sequence of the Bar-tailed Godwit (Limosa lapponica baueri).</title>
        <authorList>
            <person name="Lima N.C.B."/>
            <person name="Parody-Merino A.M."/>
            <person name="Battley P.F."/>
            <person name="Fidler A.E."/>
            <person name="Prosdocimi F."/>
        </authorList>
    </citation>
    <scope>NUCLEOTIDE SEQUENCE [LARGE SCALE GENOMIC DNA]</scope>
</reference>
<gene>
    <name evidence="1" type="ORF">llap_22459</name>
</gene>
<dbReference type="EMBL" id="KZ529608">
    <property type="protein sequence ID" value="PKU27237.1"/>
    <property type="molecule type" value="Genomic_DNA"/>
</dbReference>
<keyword evidence="2" id="KW-1185">Reference proteome</keyword>
<evidence type="ECO:0000313" key="1">
    <source>
        <dbReference type="EMBL" id="PKU27237.1"/>
    </source>
</evidence>
<dbReference type="OrthoDB" id="10037534at2759"/>
<evidence type="ECO:0000313" key="2">
    <source>
        <dbReference type="Proteomes" id="UP000233556"/>
    </source>
</evidence>
<protein>
    <submittedName>
        <fullName evidence="1">Uncharacterized protein</fullName>
    </submittedName>
</protein>
<dbReference type="AlphaFoldDB" id="A0A2I0T0B0"/>
<organism evidence="1 2">
    <name type="scientific">Limosa lapponica baueri</name>
    <dbReference type="NCBI Taxonomy" id="1758121"/>
    <lineage>
        <taxon>Eukaryota</taxon>
        <taxon>Metazoa</taxon>
        <taxon>Chordata</taxon>
        <taxon>Craniata</taxon>
        <taxon>Vertebrata</taxon>
        <taxon>Euteleostomi</taxon>
        <taxon>Archelosauria</taxon>
        <taxon>Archosauria</taxon>
        <taxon>Dinosauria</taxon>
        <taxon>Saurischia</taxon>
        <taxon>Theropoda</taxon>
        <taxon>Coelurosauria</taxon>
        <taxon>Aves</taxon>
        <taxon>Neognathae</taxon>
        <taxon>Neoaves</taxon>
        <taxon>Charadriiformes</taxon>
        <taxon>Scolopacidae</taxon>
        <taxon>Limosa</taxon>
    </lineage>
</organism>
<reference evidence="2" key="1">
    <citation type="submission" date="2017-11" db="EMBL/GenBank/DDBJ databases">
        <authorList>
            <person name="Lima N.C."/>
            <person name="Parody-Merino A.M."/>
            <person name="Battley P.F."/>
            <person name="Fidler A.E."/>
            <person name="Prosdocimi F."/>
        </authorList>
    </citation>
    <scope>NUCLEOTIDE SEQUENCE [LARGE SCALE GENOMIC DNA]</scope>
</reference>
<accession>A0A2I0T0B0</accession>
<name>A0A2I0T0B0_LIMLA</name>